<reference evidence="3" key="1">
    <citation type="submission" date="2017-09" db="EMBL/GenBank/DDBJ databases">
        <title>Depth-based differentiation of microbial function through sediment-hosted aquifers and enrichment of novel symbionts in the deep terrestrial subsurface.</title>
        <authorList>
            <person name="Probst A.J."/>
            <person name="Ladd B."/>
            <person name="Jarett J.K."/>
            <person name="Geller-Mcgrath D.E."/>
            <person name="Sieber C.M.K."/>
            <person name="Emerson J.B."/>
            <person name="Anantharaman K."/>
            <person name="Thomas B.C."/>
            <person name="Malmstrom R."/>
            <person name="Stieglmeier M."/>
            <person name="Klingl A."/>
            <person name="Woyke T."/>
            <person name="Ryan C.M."/>
            <person name="Banfield J.F."/>
        </authorList>
    </citation>
    <scope>NUCLEOTIDE SEQUENCE [LARGE SCALE GENOMIC DNA]</scope>
</reference>
<name>A0A2M7VFA5_9BACT</name>
<dbReference type="InterPro" id="IPR003607">
    <property type="entry name" value="HD/PDEase_dom"/>
</dbReference>
<dbReference type="CDD" id="cd00077">
    <property type="entry name" value="HDc"/>
    <property type="match status" value="1"/>
</dbReference>
<dbReference type="Pfam" id="PF12917">
    <property type="entry name" value="YfbR-like"/>
    <property type="match status" value="1"/>
</dbReference>
<evidence type="ECO:0000313" key="3">
    <source>
        <dbReference type="Proteomes" id="UP000230405"/>
    </source>
</evidence>
<dbReference type="EMBL" id="PFPO01000047">
    <property type="protein sequence ID" value="PIZ99100.1"/>
    <property type="molecule type" value="Genomic_DNA"/>
</dbReference>
<gene>
    <name evidence="2" type="ORF">COX77_02555</name>
</gene>
<dbReference type="Proteomes" id="UP000230405">
    <property type="component" value="Unassembled WGS sequence"/>
</dbReference>
<organism evidence="2 3">
    <name type="scientific">Candidatus Komeilibacteria bacterium CG_4_10_14_0_2_um_filter_37_10</name>
    <dbReference type="NCBI Taxonomy" id="1974470"/>
    <lineage>
        <taxon>Bacteria</taxon>
        <taxon>Candidatus Komeiliibacteriota</taxon>
    </lineage>
</organism>
<evidence type="ECO:0000259" key="1">
    <source>
        <dbReference type="SMART" id="SM00471"/>
    </source>
</evidence>
<sequence>MWYRTNLWTHSRRVAWIVEELIPTAQIILKKTLDSDKAIAIALVHDDAEILFGDIQAGNKAKMKDTELKQVEQLERDAIECLSIRYPSYLGKYDYKLLLLDVLSKTSLESMLVSWADKYDAFCEALHELYAGHTLWISNVENEYGKIQLPTEYYMNYFSSFQQKFPISTDLFLQSNSWWKIPDEPKIFDIVAQGQEHTEQSLKIPKNYIPYDQWIDLALKKGTTEDIINLYLKKEK</sequence>
<proteinExistence type="predicted"/>
<dbReference type="AlphaFoldDB" id="A0A2M7VFA5"/>
<dbReference type="SMART" id="SM00471">
    <property type="entry name" value="HDc"/>
    <property type="match status" value="1"/>
</dbReference>
<dbReference type="Gene3D" id="1.10.3210.10">
    <property type="entry name" value="Hypothetical protein af1432"/>
    <property type="match status" value="1"/>
</dbReference>
<evidence type="ECO:0000313" key="2">
    <source>
        <dbReference type="EMBL" id="PIZ99100.1"/>
    </source>
</evidence>
<feature type="domain" description="HD/PDEase" evidence="1">
    <location>
        <begin position="3"/>
        <end position="131"/>
    </location>
</feature>
<protein>
    <recommendedName>
        <fullName evidence="1">HD/PDEase domain-containing protein</fullName>
    </recommendedName>
</protein>
<dbReference type="SUPFAM" id="SSF109604">
    <property type="entry name" value="HD-domain/PDEase-like"/>
    <property type="match status" value="1"/>
</dbReference>
<comment type="caution">
    <text evidence="2">The sequence shown here is derived from an EMBL/GenBank/DDBJ whole genome shotgun (WGS) entry which is preliminary data.</text>
</comment>
<accession>A0A2M7VFA5</accession>